<evidence type="ECO:0000313" key="3">
    <source>
        <dbReference type="Proteomes" id="UP000270094"/>
    </source>
</evidence>
<name>A0A3P7ICU5_STRVU</name>
<dbReference type="EMBL" id="UYYB01018668">
    <property type="protein sequence ID" value="VDM71061.1"/>
    <property type="molecule type" value="Genomic_DNA"/>
</dbReference>
<evidence type="ECO:0000313" key="2">
    <source>
        <dbReference type="EMBL" id="VDM71061.1"/>
    </source>
</evidence>
<feature type="region of interest" description="Disordered" evidence="1">
    <location>
        <begin position="1"/>
        <end position="65"/>
    </location>
</feature>
<sequence>MEDDEEKSAEHPQPQRQSSDAEKFGDAMATEPNSIGTDPKKRRISEAVDVPSSSATSNNTQLPSWVAGGSPAHFVSSDELLKMSLAMDNLALVHEIAIDPNFSVSEIPANPIEAAVKWREYVPRILGHPF</sequence>
<gene>
    <name evidence="2" type="ORF">SVUK_LOCUS6059</name>
</gene>
<proteinExistence type="predicted"/>
<feature type="compositionally biased region" description="Polar residues" evidence="1">
    <location>
        <begin position="51"/>
        <end position="63"/>
    </location>
</feature>
<accession>A0A3P7ICU5</accession>
<keyword evidence="3" id="KW-1185">Reference proteome</keyword>
<dbReference type="Proteomes" id="UP000270094">
    <property type="component" value="Unassembled WGS sequence"/>
</dbReference>
<dbReference type="OrthoDB" id="276323at2759"/>
<dbReference type="AlphaFoldDB" id="A0A3P7ICU5"/>
<evidence type="ECO:0000256" key="1">
    <source>
        <dbReference type="SAM" id="MobiDB-lite"/>
    </source>
</evidence>
<organism evidence="2 3">
    <name type="scientific">Strongylus vulgaris</name>
    <name type="common">Blood worm</name>
    <dbReference type="NCBI Taxonomy" id="40348"/>
    <lineage>
        <taxon>Eukaryota</taxon>
        <taxon>Metazoa</taxon>
        <taxon>Ecdysozoa</taxon>
        <taxon>Nematoda</taxon>
        <taxon>Chromadorea</taxon>
        <taxon>Rhabditida</taxon>
        <taxon>Rhabditina</taxon>
        <taxon>Rhabditomorpha</taxon>
        <taxon>Strongyloidea</taxon>
        <taxon>Strongylidae</taxon>
        <taxon>Strongylus</taxon>
    </lineage>
</organism>
<protein>
    <submittedName>
        <fullName evidence="2">Uncharacterized protein</fullName>
    </submittedName>
</protein>
<reference evidence="2 3" key="1">
    <citation type="submission" date="2018-11" db="EMBL/GenBank/DDBJ databases">
        <authorList>
            <consortium name="Pathogen Informatics"/>
        </authorList>
    </citation>
    <scope>NUCLEOTIDE SEQUENCE [LARGE SCALE GENOMIC DNA]</scope>
</reference>